<feature type="region of interest" description="Disordered" evidence="1">
    <location>
        <begin position="1"/>
        <end position="26"/>
    </location>
</feature>
<reference evidence="2" key="2">
    <citation type="journal article" date="2023" name="Int. J. Mol. Sci.">
        <title>De Novo Assembly and Annotation of 11 Diverse Shrub Willow (Salix) Genomes Reveals Novel Gene Organization in Sex-Linked Regions.</title>
        <authorList>
            <person name="Hyden B."/>
            <person name="Feng K."/>
            <person name="Yates T.B."/>
            <person name="Jawdy S."/>
            <person name="Cereghino C."/>
            <person name="Smart L.B."/>
            <person name="Muchero W."/>
        </authorList>
    </citation>
    <scope>NUCLEOTIDE SEQUENCE</scope>
    <source>
        <tissue evidence="2">Shoot tip</tissue>
    </source>
</reference>
<sequence>MQRPLLLALSPPSEKHPPKSIAKPATTSKGTLLRINSCLIKFKQLVYIKNHRLF</sequence>
<comment type="caution">
    <text evidence="2">The sequence shown here is derived from an EMBL/GenBank/DDBJ whole genome shotgun (WGS) entry which is preliminary data.</text>
</comment>
<dbReference type="AlphaFoldDB" id="A0A9Q0X7X3"/>
<proteinExistence type="predicted"/>
<gene>
    <name evidence="2" type="ORF">OIU74_002727</name>
</gene>
<evidence type="ECO:0000313" key="3">
    <source>
        <dbReference type="Proteomes" id="UP001151752"/>
    </source>
</evidence>
<name>A0A9Q0X7X3_9ROSI</name>
<protein>
    <submittedName>
        <fullName evidence="2">Uncharacterized protein</fullName>
    </submittedName>
</protein>
<accession>A0A9Q0X7X3</accession>
<evidence type="ECO:0000256" key="1">
    <source>
        <dbReference type="SAM" id="MobiDB-lite"/>
    </source>
</evidence>
<dbReference type="Proteomes" id="UP001151752">
    <property type="component" value="Chromosome 16"/>
</dbReference>
<organism evidence="2 3">
    <name type="scientific">Salix koriyanagi</name>
    <dbReference type="NCBI Taxonomy" id="2511006"/>
    <lineage>
        <taxon>Eukaryota</taxon>
        <taxon>Viridiplantae</taxon>
        <taxon>Streptophyta</taxon>
        <taxon>Embryophyta</taxon>
        <taxon>Tracheophyta</taxon>
        <taxon>Spermatophyta</taxon>
        <taxon>Magnoliopsida</taxon>
        <taxon>eudicotyledons</taxon>
        <taxon>Gunneridae</taxon>
        <taxon>Pentapetalae</taxon>
        <taxon>rosids</taxon>
        <taxon>fabids</taxon>
        <taxon>Malpighiales</taxon>
        <taxon>Salicaceae</taxon>
        <taxon>Saliceae</taxon>
        <taxon>Salix</taxon>
    </lineage>
</organism>
<keyword evidence="3" id="KW-1185">Reference proteome</keyword>
<reference evidence="2" key="1">
    <citation type="submission" date="2022-11" db="EMBL/GenBank/DDBJ databases">
        <authorList>
            <person name="Hyden B.L."/>
            <person name="Feng K."/>
            <person name="Yates T."/>
            <person name="Jawdy S."/>
            <person name="Smart L.B."/>
            <person name="Muchero W."/>
        </authorList>
    </citation>
    <scope>NUCLEOTIDE SEQUENCE</scope>
    <source>
        <tissue evidence="2">Shoot tip</tissue>
    </source>
</reference>
<dbReference type="EMBL" id="JAPFFM010000001">
    <property type="protein sequence ID" value="KAJ6778990.1"/>
    <property type="molecule type" value="Genomic_DNA"/>
</dbReference>
<evidence type="ECO:0000313" key="2">
    <source>
        <dbReference type="EMBL" id="KAJ6778990.1"/>
    </source>
</evidence>